<dbReference type="InterPro" id="IPR017871">
    <property type="entry name" value="ABC_transporter-like_CS"/>
</dbReference>
<name>A0ABR8YM97_9MICC</name>
<dbReference type="PROSITE" id="PS50893">
    <property type="entry name" value="ABC_TRANSPORTER_2"/>
    <property type="match status" value="1"/>
</dbReference>
<evidence type="ECO:0000256" key="3">
    <source>
        <dbReference type="SAM" id="MobiDB-lite"/>
    </source>
</evidence>
<comment type="caution">
    <text evidence="5">The sequence shown here is derived from an EMBL/GenBank/DDBJ whole genome shotgun (WGS) entry which is preliminary data.</text>
</comment>
<feature type="domain" description="ABC transporter" evidence="4">
    <location>
        <begin position="2"/>
        <end position="238"/>
    </location>
</feature>
<dbReference type="InterPro" id="IPR003593">
    <property type="entry name" value="AAA+_ATPase"/>
</dbReference>
<dbReference type="EMBL" id="JACSQC010000010">
    <property type="protein sequence ID" value="MBD8045376.1"/>
    <property type="molecule type" value="Genomic_DNA"/>
</dbReference>
<keyword evidence="6" id="KW-1185">Reference proteome</keyword>
<feature type="compositionally biased region" description="Polar residues" evidence="3">
    <location>
        <begin position="324"/>
        <end position="336"/>
    </location>
</feature>
<proteinExistence type="predicted"/>
<keyword evidence="1" id="KW-0547">Nucleotide-binding</keyword>
<protein>
    <submittedName>
        <fullName evidence="5">ATP-binding cassette domain-containing protein</fullName>
    </submittedName>
</protein>
<evidence type="ECO:0000259" key="4">
    <source>
        <dbReference type="PROSITE" id="PS50893"/>
    </source>
</evidence>
<evidence type="ECO:0000313" key="5">
    <source>
        <dbReference type="EMBL" id="MBD8045376.1"/>
    </source>
</evidence>
<gene>
    <name evidence="5" type="ORF">H9638_16330</name>
</gene>
<evidence type="ECO:0000256" key="2">
    <source>
        <dbReference type="ARBA" id="ARBA00022840"/>
    </source>
</evidence>
<sequence length="336" mass="35846">MIETNNLSRSFRAPDGEEVIAVRSIDLCIAPGETVAVLGPNGAGKSTLMRMLSTLLPPTSGSAKVAGFDVVTQSSMVRERIGYVGQGNGAGHTQRAIDEVVTQGRIYGLGRAAARQRAGELLAVLGLEQLAKRKTQAMSGGQRRRLDLAIGLVNRPPLLFLDEPTTGLDPQNRSSLWDHILKVRQEAHMTVLFSTHYLEEADQAADRIIVVDHGRVIADGPPGVLKANHVGERVTLDVPSTAAAERLRLLLAQMRGVRSVGASGCTVTAQVDDGRSAIAAAIRLAQRHSIDVVAADARFPTLNDVFLELTGRSLRDAGEGSPEAVQTSGQPLEYTQ</sequence>
<dbReference type="GO" id="GO:0005524">
    <property type="term" value="F:ATP binding"/>
    <property type="evidence" value="ECO:0007669"/>
    <property type="project" value="UniProtKB-KW"/>
</dbReference>
<dbReference type="Gene3D" id="3.40.50.300">
    <property type="entry name" value="P-loop containing nucleotide triphosphate hydrolases"/>
    <property type="match status" value="1"/>
</dbReference>
<dbReference type="PANTHER" id="PTHR43582:SF5">
    <property type="entry name" value="ABC TRANSPORTER"/>
    <property type="match status" value="1"/>
</dbReference>
<dbReference type="InterPro" id="IPR003439">
    <property type="entry name" value="ABC_transporter-like_ATP-bd"/>
</dbReference>
<dbReference type="InterPro" id="IPR027417">
    <property type="entry name" value="P-loop_NTPase"/>
</dbReference>
<keyword evidence="2 5" id="KW-0067">ATP-binding</keyword>
<feature type="region of interest" description="Disordered" evidence="3">
    <location>
        <begin position="316"/>
        <end position="336"/>
    </location>
</feature>
<reference evidence="5 6" key="1">
    <citation type="submission" date="2020-08" db="EMBL/GenBank/DDBJ databases">
        <title>A Genomic Blueprint of the Chicken Gut Microbiome.</title>
        <authorList>
            <person name="Gilroy R."/>
            <person name="Ravi A."/>
            <person name="Getino M."/>
            <person name="Pursley I."/>
            <person name="Horton D.L."/>
            <person name="Alikhan N.-F."/>
            <person name="Baker D."/>
            <person name="Gharbi K."/>
            <person name="Hall N."/>
            <person name="Watson M."/>
            <person name="Adriaenssens E.M."/>
            <person name="Foster-Nyarko E."/>
            <person name="Jarju S."/>
            <person name="Secka A."/>
            <person name="Antonio M."/>
            <person name="Oren A."/>
            <person name="Chaudhuri R."/>
            <person name="La Ragione R.M."/>
            <person name="Hildebrand F."/>
            <person name="Pallen M.J."/>
        </authorList>
    </citation>
    <scope>NUCLEOTIDE SEQUENCE [LARGE SCALE GENOMIC DNA]</scope>
    <source>
        <strain evidence="5 6">Sa2BUA2</strain>
    </source>
</reference>
<dbReference type="PROSITE" id="PS00211">
    <property type="entry name" value="ABC_TRANSPORTER_1"/>
    <property type="match status" value="1"/>
</dbReference>
<dbReference type="Pfam" id="PF00005">
    <property type="entry name" value="ABC_tran"/>
    <property type="match status" value="1"/>
</dbReference>
<dbReference type="SUPFAM" id="SSF52540">
    <property type="entry name" value="P-loop containing nucleoside triphosphate hydrolases"/>
    <property type="match status" value="1"/>
</dbReference>
<dbReference type="SMART" id="SM00382">
    <property type="entry name" value="AAA"/>
    <property type="match status" value="1"/>
</dbReference>
<accession>A0ABR8YM97</accession>
<organism evidence="5 6">
    <name type="scientific">Arthrobacter pullicola</name>
    <dbReference type="NCBI Taxonomy" id="2762224"/>
    <lineage>
        <taxon>Bacteria</taxon>
        <taxon>Bacillati</taxon>
        <taxon>Actinomycetota</taxon>
        <taxon>Actinomycetes</taxon>
        <taxon>Micrococcales</taxon>
        <taxon>Micrococcaceae</taxon>
        <taxon>Arthrobacter</taxon>
    </lineage>
</organism>
<evidence type="ECO:0000313" key="6">
    <source>
        <dbReference type="Proteomes" id="UP000652763"/>
    </source>
</evidence>
<dbReference type="PANTHER" id="PTHR43582">
    <property type="entry name" value="LINEARMYCIN RESISTANCE ATP-BINDING PROTEIN LNRL"/>
    <property type="match status" value="1"/>
</dbReference>
<evidence type="ECO:0000256" key="1">
    <source>
        <dbReference type="ARBA" id="ARBA00022741"/>
    </source>
</evidence>
<dbReference type="Proteomes" id="UP000652763">
    <property type="component" value="Unassembled WGS sequence"/>
</dbReference>